<evidence type="ECO:0000313" key="2">
    <source>
        <dbReference type="EMBL" id="WCG22459.1"/>
    </source>
</evidence>
<name>A0AAF0BFY4_9ENTE</name>
<dbReference type="SUPFAM" id="SSF53474">
    <property type="entry name" value="alpha/beta-Hydrolases"/>
    <property type="match status" value="1"/>
</dbReference>
<keyword evidence="2" id="KW-0378">Hydrolase</keyword>
<protein>
    <submittedName>
        <fullName evidence="2">Alpha/beta fold hydrolase</fullName>
    </submittedName>
</protein>
<dbReference type="InterPro" id="IPR029058">
    <property type="entry name" value="AB_hydrolase_fold"/>
</dbReference>
<dbReference type="RefSeq" id="WP_272163261.1">
    <property type="nucleotide sequence ID" value="NZ_CP116507.1"/>
</dbReference>
<proteinExistence type="predicted"/>
<evidence type="ECO:0000259" key="1">
    <source>
        <dbReference type="Pfam" id="PF12146"/>
    </source>
</evidence>
<sequence length="318" mass="36778">MKENFSFQSHSENTRIQGYKWLPTDKKPKLVVQLIHGMAEYAERYEPFAQFLTENHMALYAHDHLGHGRSVNSMDELGFFHEKKAKDILIEDAHLVTKHVKHDYPEIPVVVLGHSMGSFVLRNYLKKYSTEIDGAIIMGTAGYKSELGVGLKLAQLLARLFPKKRNKQLDDLAFGSFSDYFSDHYSSFDWLSKNQENVKKYLQDDYTGFTFTNNGFHTLFDLMNDATQTDWAKTLHPDLSVLVISGEQDPVGDFGKGPRSVAKELSHAGIKDVTLHLYANLRHEILNEKENQMVMDDIYEWLYVRFLHDTHHEHHHHT</sequence>
<dbReference type="PANTHER" id="PTHR11614">
    <property type="entry name" value="PHOSPHOLIPASE-RELATED"/>
    <property type="match status" value="1"/>
</dbReference>
<accession>A0AAF0BFY4</accession>
<feature type="domain" description="Serine aminopeptidase S33" evidence="1">
    <location>
        <begin position="27"/>
        <end position="290"/>
    </location>
</feature>
<dbReference type="Pfam" id="PF12146">
    <property type="entry name" value="Hydrolase_4"/>
    <property type="match status" value="1"/>
</dbReference>
<dbReference type="GO" id="GO:0016787">
    <property type="term" value="F:hydrolase activity"/>
    <property type="evidence" value="ECO:0007669"/>
    <property type="project" value="UniProtKB-KW"/>
</dbReference>
<organism evidence="2 3">
    <name type="scientific">Vagococcus lutrae</name>
    <dbReference type="NCBI Taxonomy" id="81947"/>
    <lineage>
        <taxon>Bacteria</taxon>
        <taxon>Bacillati</taxon>
        <taxon>Bacillota</taxon>
        <taxon>Bacilli</taxon>
        <taxon>Lactobacillales</taxon>
        <taxon>Enterococcaceae</taxon>
        <taxon>Vagococcus</taxon>
    </lineage>
</organism>
<evidence type="ECO:0000313" key="3">
    <source>
        <dbReference type="Proteomes" id="UP001179600"/>
    </source>
</evidence>
<dbReference type="EMBL" id="CP116507">
    <property type="protein sequence ID" value="WCG22459.1"/>
    <property type="molecule type" value="Genomic_DNA"/>
</dbReference>
<reference evidence="2" key="1">
    <citation type="submission" date="2023-01" db="EMBL/GenBank/DDBJ databases">
        <title>Oxazolidinone resistance genes in florfenicol resistant enterococci from beef cattle and veal calves at slaughter.</title>
        <authorList>
            <person name="Biggel M."/>
        </authorList>
    </citation>
    <scope>NUCLEOTIDE SEQUENCE</scope>
    <source>
        <strain evidence="2">K204-1</strain>
    </source>
</reference>
<dbReference type="AlphaFoldDB" id="A0AAF0BFY4"/>
<dbReference type="Gene3D" id="3.40.50.1820">
    <property type="entry name" value="alpha/beta hydrolase"/>
    <property type="match status" value="1"/>
</dbReference>
<dbReference type="InterPro" id="IPR022742">
    <property type="entry name" value="Hydrolase_4"/>
</dbReference>
<gene>
    <name evidence="2" type="ORF">PML95_08675</name>
</gene>
<dbReference type="Proteomes" id="UP001179600">
    <property type="component" value="Chromosome"/>
</dbReference>
<dbReference type="InterPro" id="IPR051044">
    <property type="entry name" value="MAG_DAG_Lipase"/>
</dbReference>